<accession>A0A7I3YY73</accession>
<dbReference type="AlphaFoldDB" id="A0A7I3YY73"/>
<dbReference type="Proteomes" id="UP000006727">
    <property type="component" value="Chromosome 17"/>
</dbReference>
<reference evidence="1" key="3">
    <citation type="submission" date="2020-12" db="UniProtKB">
        <authorList>
            <consortium name="EnsemblPlants"/>
        </authorList>
    </citation>
    <scope>IDENTIFICATION</scope>
</reference>
<evidence type="ECO:0000313" key="2">
    <source>
        <dbReference type="Proteomes" id="UP000006727"/>
    </source>
</evidence>
<dbReference type="EnsemblPlants" id="Pp3c17_24240V3.2">
    <property type="protein sequence ID" value="PAC:32908023.CDS.1"/>
    <property type="gene ID" value="Pp3c17_24240"/>
</dbReference>
<dbReference type="Gramene" id="Pp3c17_24240V3.2">
    <property type="protein sequence ID" value="PAC:32908023.CDS.1"/>
    <property type="gene ID" value="Pp3c17_24240"/>
</dbReference>
<sequence>MLCGCDSRVDGSSRSPWSYELQAPRFAVDNGWSSLVAFFGCKSARPGVAAVARDTLGG</sequence>
<keyword evidence="2" id="KW-1185">Reference proteome</keyword>
<organism evidence="1 2">
    <name type="scientific">Physcomitrium patens</name>
    <name type="common">Spreading-leaved earth moss</name>
    <name type="synonym">Physcomitrella patens</name>
    <dbReference type="NCBI Taxonomy" id="3218"/>
    <lineage>
        <taxon>Eukaryota</taxon>
        <taxon>Viridiplantae</taxon>
        <taxon>Streptophyta</taxon>
        <taxon>Embryophyta</taxon>
        <taxon>Bryophyta</taxon>
        <taxon>Bryophytina</taxon>
        <taxon>Bryopsida</taxon>
        <taxon>Funariidae</taxon>
        <taxon>Funariales</taxon>
        <taxon>Funariaceae</taxon>
        <taxon>Physcomitrium</taxon>
    </lineage>
</organism>
<name>A0A7I3YY73_PHYPA</name>
<proteinExistence type="predicted"/>
<dbReference type="EMBL" id="ABEU02000017">
    <property type="status" value="NOT_ANNOTATED_CDS"/>
    <property type="molecule type" value="Genomic_DNA"/>
</dbReference>
<reference evidence="1 2" key="1">
    <citation type="journal article" date="2008" name="Science">
        <title>The Physcomitrella genome reveals evolutionary insights into the conquest of land by plants.</title>
        <authorList>
            <person name="Rensing S."/>
            <person name="Lang D."/>
            <person name="Zimmer A."/>
            <person name="Terry A."/>
            <person name="Salamov A."/>
            <person name="Shapiro H."/>
            <person name="Nishiyama T."/>
            <person name="Perroud P.-F."/>
            <person name="Lindquist E."/>
            <person name="Kamisugi Y."/>
            <person name="Tanahashi T."/>
            <person name="Sakakibara K."/>
            <person name="Fujita T."/>
            <person name="Oishi K."/>
            <person name="Shin-I T."/>
            <person name="Kuroki Y."/>
            <person name="Toyoda A."/>
            <person name="Suzuki Y."/>
            <person name="Hashimoto A."/>
            <person name="Yamaguchi K."/>
            <person name="Sugano A."/>
            <person name="Kohara Y."/>
            <person name="Fujiyama A."/>
            <person name="Anterola A."/>
            <person name="Aoki S."/>
            <person name="Ashton N."/>
            <person name="Barbazuk W.B."/>
            <person name="Barker E."/>
            <person name="Bennetzen J."/>
            <person name="Bezanilla M."/>
            <person name="Blankenship R."/>
            <person name="Cho S.H."/>
            <person name="Dutcher S."/>
            <person name="Estelle M."/>
            <person name="Fawcett J.A."/>
            <person name="Gundlach H."/>
            <person name="Hanada K."/>
            <person name="Heyl A."/>
            <person name="Hicks K.A."/>
            <person name="Hugh J."/>
            <person name="Lohr M."/>
            <person name="Mayer K."/>
            <person name="Melkozernov A."/>
            <person name="Murata T."/>
            <person name="Nelson D."/>
            <person name="Pils B."/>
            <person name="Prigge M."/>
            <person name="Reiss B."/>
            <person name="Renner T."/>
            <person name="Rombauts S."/>
            <person name="Rushton P."/>
            <person name="Sanderfoot A."/>
            <person name="Schween G."/>
            <person name="Shiu S.-H."/>
            <person name="Stueber K."/>
            <person name="Theodoulou F.L."/>
            <person name="Tu H."/>
            <person name="Van de Peer Y."/>
            <person name="Verrier P.J."/>
            <person name="Waters E."/>
            <person name="Wood A."/>
            <person name="Yang L."/>
            <person name="Cove D."/>
            <person name="Cuming A."/>
            <person name="Hasebe M."/>
            <person name="Lucas S."/>
            <person name="Mishler D.B."/>
            <person name="Reski R."/>
            <person name="Grigoriev I."/>
            <person name="Quatrano R.S."/>
            <person name="Boore J.L."/>
        </authorList>
    </citation>
    <scope>NUCLEOTIDE SEQUENCE [LARGE SCALE GENOMIC DNA]</scope>
    <source>
        <strain evidence="1 2">cv. Gransden 2004</strain>
    </source>
</reference>
<protein>
    <submittedName>
        <fullName evidence="1">Uncharacterized protein</fullName>
    </submittedName>
</protein>
<reference evidence="1 2" key="2">
    <citation type="journal article" date="2018" name="Plant J.">
        <title>The Physcomitrella patens chromosome-scale assembly reveals moss genome structure and evolution.</title>
        <authorList>
            <person name="Lang D."/>
            <person name="Ullrich K.K."/>
            <person name="Murat F."/>
            <person name="Fuchs J."/>
            <person name="Jenkins J."/>
            <person name="Haas F.B."/>
            <person name="Piednoel M."/>
            <person name="Gundlach H."/>
            <person name="Van Bel M."/>
            <person name="Meyberg R."/>
            <person name="Vives C."/>
            <person name="Morata J."/>
            <person name="Symeonidi A."/>
            <person name="Hiss M."/>
            <person name="Muchero W."/>
            <person name="Kamisugi Y."/>
            <person name="Saleh O."/>
            <person name="Blanc G."/>
            <person name="Decker E.L."/>
            <person name="van Gessel N."/>
            <person name="Grimwood J."/>
            <person name="Hayes R.D."/>
            <person name="Graham S.W."/>
            <person name="Gunter L.E."/>
            <person name="McDaniel S.F."/>
            <person name="Hoernstein S.N.W."/>
            <person name="Larsson A."/>
            <person name="Li F.W."/>
            <person name="Perroud P.F."/>
            <person name="Phillips J."/>
            <person name="Ranjan P."/>
            <person name="Rokshar D.S."/>
            <person name="Rothfels C.J."/>
            <person name="Schneider L."/>
            <person name="Shu S."/>
            <person name="Stevenson D.W."/>
            <person name="Thummler F."/>
            <person name="Tillich M."/>
            <person name="Villarreal Aguilar J.C."/>
            <person name="Widiez T."/>
            <person name="Wong G.K."/>
            <person name="Wymore A."/>
            <person name="Zhang Y."/>
            <person name="Zimmer A.D."/>
            <person name="Quatrano R.S."/>
            <person name="Mayer K.F.X."/>
            <person name="Goodstein D."/>
            <person name="Casacuberta J.M."/>
            <person name="Vandepoele K."/>
            <person name="Reski R."/>
            <person name="Cuming A.C."/>
            <person name="Tuskan G.A."/>
            <person name="Maumus F."/>
            <person name="Salse J."/>
            <person name="Schmutz J."/>
            <person name="Rensing S.A."/>
        </authorList>
    </citation>
    <scope>NUCLEOTIDE SEQUENCE [LARGE SCALE GENOMIC DNA]</scope>
    <source>
        <strain evidence="1 2">cv. Gransden 2004</strain>
    </source>
</reference>
<evidence type="ECO:0000313" key="1">
    <source>
        <dbReference type="EnsemblPlants" id="PAC:32908023.CDS.1"/>
    </source>
</evidence>